<proteinExistence type="predicted"/>
<feature type="compositionally biased region" description="Gly residues" evidence="1">
    <location>
        <begin position="22"/>
        <end position="31"/>
    </location>
</feature>
<dbReference type="AlphaFoldDB" id="A0AAD9TSF6"/>
<evidence type="ECO:0000313" key="2">
    <source>
        <dbReference type="EMBL" id="KAK2640898.1"/>
    </source>
</evidence>
<organism evidence="2 3">
    <name type="scientific">Dipteronia dyeriana</name>
    <dbReference type="NCBI Taxonomy" id="168575"/>
    <lineage>
        <taxon>Eukaryota</taxon>
        <taxon>Viridiplantae</taxon>
        <taxon>Streptophyta</taxon>
        <taxon>Embryophyta</taxon>
        <taxon>Tracheophyta</taxon>
        <taxon>Spermatophyta</taxon>
        <taxon>Magnoliopsida</taxon>
        <taxon>eudicotyledons</taxon>
        <taxon>Gunneridae</taxon>
        <taxon>Pentapetalae</taxon>
        <taxon>rosids</taxon>
        <taxon>malvids</taxon>
        <taxon>Sapindales</taxon>
        <taxon>Sapindaceae</taxon>
        <taxon>Hippocastanoideae</taxon>
        <taxon>Acereae</taxon>
        <taxon>Dipteronia</taxon>
    </lineage>
</organism>
<feature type="compositionally biased region" description="Basic and acidic residues" evidence="1">
    <location>
        <begin position="139"/>
        <end position="155"/>
    </location>
</feature>
<feature type="compositionally biased region" description="Basic residues" evidence="1">
    <location>
        <begin position="63"/>
        <end position="73"/>
    </location>
</feature>
<evidence type="ECO:0000313" key="3">
    <source>
        <dbReference type="Proteomes" id="UP001280121"/>
    </source>
</evidence>
<dbReference type="EMBL" id="JANJYI010000007">
    <property type="protein sequence ID" value="KAK2640898.1"/>
    <property type="molecule type" value="Genomic_DNA"/>
</dbReference>
<reference evidence="2" key="1">
    <citation type="journal article" date="2023" name="Plant J.">
        <title>Genome sequences and population genomics provide insights into the demographic history, inbreeding, and mutation load of two 'living fossil' tree species of Dipteronia.</title>
        <authorList>
            <person name="Feng Y."/>
            <person name="Comes H.P."/>
            <person name="Chen J."/>
            <person name="Zhu S."/>
            <person name="Lu R."/>
            <person name="Zhang X."/>
            <person name="Li P."/>
            <person name="Qiu J."/>
            <person name="Olsen K.M."/>
            <person name="Qiu Y."/>
        </authorList>
    </citation>
    <scope>NUCLEOTIDE SEQUENCE</scope>
    <source>
        <strain evidence="2">KIB01</strain>
    </source>
</reference>
<dbReference type="Proteomes" id="UP001280121">
    <property type="component" value="Unassembled WGS sequence"/>
</dbReference>
<sequence>MYVEEDMDDIPPPVPDQTTFGGNNGTKGGGLTDMTSDSEGSEPAAGGLRLSDSEGYDTDLQRERHRHRHRRVRFTTPNTAPWADLLNNVHETFQKSEEDQQRQHLELVDMIRKSDEDRQQQHRVLLDMIRGLQGSTMRTYRDGPPPHDPDFSPGD</sequence>
<gene>
    <name evidence="2" type="ORF">Ddye_022661</name>
</gene>
<keyword evidence="3" id="KW-1185">Reference proteome</keyword>
<feature type="region of interest" description="Disordered" evidence="1">
    <location>
        <begin position="134"/>
        <end position="155"/>
    </location>
</feature>
<protein>
    <submittedName>
        <fullName evidence="2">Uncharacterized protein</fullName>
    </submittedName>
</protein>
<comment type="caution">
    <text evidence="2">The sequence shown here is derived from an EMBL/GenBank/DDBJ whole genome shotgun (WGS) entry which is preliminary data.</text>
</comment>
<accession>A0AAD9TSF6</accession>
<feature type="region of interest" description="Disordered" evidence="1">
    <location>
        <begin position="1"/>
        <end position="75"/>
    </location>
</feature>
<evidence type="ECO:0000256" key="1">
    <source>
        <dbReference type="SAM" id="MobiDB-lite"/>
    </source>
</evidence>
<name>A0AAD9TSF6_9ROSI</name>